<evidence type="ECO:0000313" key="3">
    <source>
        <dbReference type="Proteomes" id="UP000694844"/>
    </source>
</evidence>
<dbReference type="SMART" id="SM01034">
    <property type="entry name" value="BLUF"/>
    <property type="match status" value="1"/>
</dbReference>
<keyword evidence="3" id="KW-1185">Reference proteome</keyword>
<proteinExistence type="predicted"/>
<dbReference type="Pfam" id="PF24787">
    <property type="entry name" value="TEX47"/>
    <property type="match status" value="1"/>
</dbReference>
<sequence length="285" mass="32779">MAEGQDLSKMDAIDLDVAEEESDGQKSPTSRRKKVKKVPQVKPKKQGEKRFDWPKKSYFEILCMEGTEMKNLVHRVIIIGKLKEEADRNEVGNYHEQLLKNLQNTNQTEPITGLLLVYMKHLVHVMECSADAIMATVRDLKQSKTSKTGLVENAKILVISHDIQNRLYQQWSFRQLDIVAARIESIDSNESTDKIVIDLVTQLLKLGNALAKTPKLNLKNVMDSLHEKLPDLLPQQAVLHYLMEDEDPCMITLEEYINLEEQPFDVVLESEELVWPLPTRLFPYN</sequence>
<dbReference type="InterPro" id="IPR055308">
    <property type="entry name" value="TEX47-like"/>
</dbReference>
<dbReference type="OrthoDB" id="548795at2759"/>
<name>A0A8B8CMI6_CRAVI</name>
<accession>A0A8B8CMI6</accession>
<dbReference type="GO" id="GO:0009882">
    <property type="term" value="F:blue light photoreceptor activity"/>
    <property type="evidence" value="ECO:0007669"/>
    <property type="project" value="InterPro"/>
</dbReference>
<protein>
    <submittedName>
        <fullName evidence="4">Testis-expressed protein 47-like isoform X1</fullName>
    </submittedName>
</protein>
<evidence type="ECO:0000259" key="2">
    <source>
        <dbReference type="SMART" id="SM01034"/>
    </source>
</evidence>
<dbReference type="AlphaFoldDB" id="A0A8B8CMI6"/>
<evidence type="ECO:0000313" key="4">
    <source>
        <dbReference type="RefSeq" id="XP_022317058.1"/>
    </source>
</evidence>
<dbReference type="InterPro" id="IPR007024">
    <property type="entry name" value="BLUF_domain"/>
</dbReference>
<evidence type="ECO:0000256" key="1">
    <source>
        <dbReference type="SAM" id="MobiDB-lite"/>
    </source>
</evidence>
<dbReference type="KEGG" id="cvn:111120551"/>
<dbReference type="PANTHER" id="PTHR34035:SF1">
    <property type="entry name" value="TESTIS-EXPRESSED PROTEIN 47"/>
    <property type="match status" value="1"/>
</dbReference>
<reference evidence="4" key="1">
    <citation type="submission" date="2025-08" db="UniProtKB">
        <authorList>
            <consortium name="RefSeq"/>
        </authorList>
    </citation>
    <scope>IDENTIFICATION</scope>
    <source>
        <tissue evidence="4">Whole sample</tissue>
    </source>
</reference>
<feature type="compositionally biased region" description="Basic and acidic residues" evidence="1">
    <location>
        <begin position="1"/>
        <end position="12"/>
    </location>
</feature>
<organism evidence="3 4">
    <name type="scientific">Crassostrea virginica</name>
    <name type="common">Eastern oyster</name>
    <dbReference type="NCBI Taxonomy" id="6565"/>
    <lineage>
        <taxon>Eukaryota</taxon>
        <taxon>Metazoa</taxon>
        <taxon>Spiralia</taxon>
        <taxon>Lophotrochozoa</taxon>
        <taxon>Mollusca</taxon>
        <taxon>Bivalvia</taxon>
        <taxon>Autobranchia</taxon>
        <taxon>Pteriomorphia</taxon>
        <taxon>Ostreida</taxon>
        <taxon>Ostreoidea</taxon>
        <taxon>Ostreidae</taxon>
        <taxon>Crassostrea</taxon>
    </lineage>
</organism>
<feature type="domain" description="BLUF" evidence="2">
    <location>
        <begin position="73"/>
        <end position="175"/>
    </location>
</feature>
<dbReference type="RefSeq" id="XP_022317058.1">
    <property type="nucleotide sequence ID" value="XM_022461350.1"/>
</dbReference>
<dbReference type="GO" id="GO:0071949">
    <property type="term" value="F:FAD binding"/>
    <property type="evidence" value="ECO:0007669"/>
    <property type="project" value="InterPro"/>
</dbReference>
<gene>
    <name evidence="4" type="primary">LOC111120551</name>
</gene>
<dbReference type="PANTHER" id="PTHR34035">
    <property type="entry name" value="TESTIS-EXPRESSED PROTEIN 47"/>
    <property type="match status" value="1"/>
</dbReference>
<feature type="region of interest" description="Disordered" evidence="1">
    <location>
        <begin position="1"/>
        <end position="49"/>
    </location>
</feature>
<dbReference type="Gene3D" id="3.30.70.100">
    <property type="match status" value="1"/>
</dbReference>
<dbReference type="Proteomes" id="UP000694844">
    <property type="component" value="Chromosome 2"/>
</dbReference>
<feature type="compositionally biased region" description="Basic residues" evidence="1">
    <location>
        <begin position="29"/>
        <end position="44"/>
    </location>
</feature>
<feature type="compositionally biased region" description="Acidic residues" evidence="1">
    <location>
        <begin position="13"/>
        <end position="22"/>
    </location>
</feature>
<dbReference type="GeneID" id="111120551"/>